<feature type="domain" description="4Fe-4S ferredoxin-type" evidence="15">
    <location>
        <begin position="137"/>
        <end position="167"/>
    </location>
</feature>
<dbReference type="InterPro" id="IPR017900">
    <property type="entry name" value="4Fe4S_Fe_S_CS"/>
</dbReference>
<proteinExistence type="inferred from homology"/>
<evidence type="ECO:0000259" key="14">
    <source>
        <dbReference type="PROSITE" id="PS51085"/>
    </source>
</evidence>
<dbReference type="AlphaFoldDB" id="A0A974XHX2"/>
<dbReference type="EMBL" id="CP071444">
    <property type="protein sequence ID" value="QSX09045.1"/>
    <property type="molecule type" value="Genomic_DNA"/>
</dbReference>
<keyword evidence="10" id="KW-0411">Iron-sulfur</keyword>
<keyword evidence="11" id="KW-0520">NAD</keyword>
<evidence type="ECO:0000256" key="7">
    <source>
        <dbReference type="ARBA" id="ARBA00022737"/>
    </source>
</evidence>
<dbReference type="NCBIfam" id="NF040763">
    <property type="entry name" value="FeFe_hydrog_A6"/>
    <property type="match status" value="1"/>
</dbReference>
<protein>
    <submittedName>
        <fullName evidence="17">Iron hydrogenase small subunit</fullName>
    </submittedName>
</protein>
<dbReference type="InterPro" id="IPR036991">
    <property type="entry name" value="Fe_hydrogenase_ssu_sf"/>
</dbReference>
<comment type="subcellular location">
    <subcellularLocation>
        <location evidence="2">Membrane</location>
    </subcellularLocation>
</comment>
<keyword evidence="4" id="KW-0004">4Fe-4S</keyword>
<evidence type="ECO:0000256" key="12">
    <source>
        <dbReference type="ARBA" id="ARBA00023136"/>
    </source>
</evidence>
<evidence type="ECO:0000256" key="6">
    <source>
        <dbReference type="ARBA" id="ARBA00022723"/>
    </source>
</evidence>
<dbReference type="Gene3D" id="4.10.260.20">
    <property type="entry name" value="Iron hydrogenase, small subunit"/>
    <property type="match status" value="1"/>
</dbReference>
<evidence type="ECO:0000256" key="11">
    <source>
        <dbReference type="ARBA" id="ARBA00023027"/>
    </source>
</evidence>
<dbReference type="Proteomes" id="UP000663499">
    <property type="component" value="Chromosome"/>
</dbReference>
<reference evidence="17" key="1">
    <citation type="submission" date="2021-03" db="EMBL/GenBank/DDBJ databases">
        <title>Alkalibacter marinus sp. nov., isolated from tidal flat sediment.</title>
        <authorList>
            <person name="Namirimu T."/>
            <person name="Yang J.-A."/>
            <person name="Yang S.-H."/>
            <person name="Kim Y.-J."/>
            <person name="Kwon K.K."/>
        </authorList>
    </citation>
    <scope>NUCLEOTIDE SEQUENCE</scope>
    <source>
        <strain evidence="17">ES005</strain>
    </source>
</reference>
<dbReference type="RefSeq" id="WP_207300386.1">
    <property type="nucleotide sequence ID" value="NZ_CP071444.1"/>
</dbReference>
<dbReference type="InterPro" id="IPR003149">
    <property type="entry name" value="Fe_hydrogenase_ssu"/>
</dbReference>
<dbReference type="Gene3D" id="3.40.950.10">
    <property type="entry name" value="Fe-only Hydrogenase (Larger Subunit), Chain L, domain 3"/>
    <property type="match status" value="1"/>
</dbReference>
<gene>
    <name evidence="17" type="ORF">J0B03_02965</name>
</gene>
<comment type="cofactor">
    <cofactor evidence="13">
        <name>[2Fe-2S] cluster</name>
        <dbReference type="ChEBI" id="CHEBI:190135"/>
    </cofactor>
</comment>
<evidence type="ECO:0000259" key="15">
    <source>
        <dbReference type="PROSITE" id="PS51379"/>
    </source>
</evidence>
<evidence type="ECO:0000313" key="17">
    <source>
        <dbReference type="EMBL" id="QSX09045.1"/>
    </source>
</evidence>
<feature type="domain" description="2Fe-2S ferredoxin-type" evidence="14">
    <location>
        <begin position="1"/>
        <end position="78"/>
    </location>
</feature>
<keyword evidence="9" id="KW-0408">Iron</keyword>
<dbReference type="GO" id="GO:0008137">
    <property type="term" value="F:NADH dehydrogenase (ubiquinone) activity"/>
    <property type="evidence" value="ECO:0007669"/>
    <property type="project" value="InterPro"/>
</dbReference>
<keyword evidence="8" id="KW-1278">Translocase</keyword>
<evidence type="ECO:0000256" key="10">
    <source>
        <dbReference type="ARBA" id="ARBA00023014"/>
    </source>
</evidence>
<dbReference type="GO" id="GO:0005506">
    <property type="term" value="F:iron ion binding"/>
    <property type="evidence" value="ECO:0007669"/>
    <property type="project" value="InterPro"/>
</dbReference>
<dbReference type="Pfam" id="PF10588">
    <property type="entry name" value="NADH-G_4Fe-4S_3"/>
    <property type="match status" value="1"/>
</dbReference>
<dbReference type="Pfam" id="PF02906">
    <property type="entry name" value="Fe_hyd_lg_C"/>
    <property type="match status" value="1"/>
</dbReference>
<dbReference type="PROSITE" id="PS51085">
    <property type="entry name" value="2FE2S_FER_2"/>
    <property type="match status" value="1"/>
</dbReference>
<dbReference type="InterPro" id="IPR009016">
    <property type="entry name" value="Fe_hydrogenase"/>
</dbReference>
<dbReference type="SUPFAM" id="SSF54292">
    <property type="entry name" value="2Fe-2S ferredoxin-like"/>
    <property type="match status" value="1"/>
</dbReference>
<dbReference type="PROSITE" id="PS00641">
    <property type="entry name" value="COMPLEX1_75K_1"/>
    <property type="match status" value="1"/>
</dbReference>
<dbReference type="PROSITE" id="PS51839">
    <property type="entry name" value="4FE4S_HC3"/>
    <property type="match status" value="1"/>
</dbReference>
<name>A0A974XHX2_9FIRM</name>
<keyword evidence="12" id="KW-0472">Membrane</keyword>
<evidence type="ECO:0000256" key="9">
    <source>
        <dbReference type="ARBA" id="ARBA00023004"/>
    </source>
</evidence>
<dbReference type="Gene3D" id="3.40.50.1780">
    <property type="match status" value="1"/>
</dbReference>
<accession>A0A974XHX2</accession>
<evidence type="ECO:0000256" key="5">
    <source>
        <dbReference type="ARBA" id="ARBA00022714"/>
    </source>
</evidence>
<dbReference type="CDD" id="cd00207">
    <property type="entry name" value="fer2"/>
    <property type="match status" value="1"/>
</dbReference>
<evidence type="ECO:0000256" key="8">
    <source>
        <dbReference type="ARBA" id="ARBA00022967"/>
    </source>
</evidence>
<dbReference type="SMART" id="SM00902">
    <property type="entry name" value="Fe_hyd_SSU"/>
    <property type="match status" value="1"/>
</dbReference>
<organism evidence="17 18">
    <name type="scientific">Alkalibacter rhizosphaerae</name>
    <dbReference type="NCBI Taxonomy" id="2815577"/>
    <lineage>
        <taxon>Bacteria</taxon>
        <taxon>Bacillati</taxon>
        <taxon>Bacillota</taxon>
        <taxon>Clostridia</taxon>
        <taxon>Eubacteriales</taxon>
        <taxon>Eubacteriaceae</taxon>
        <taxon>Alkalibacter</taxon>
    </lineage>
</organism>
<keyword evidence="6" id="KW-0479">Metal-binding</keyword>
<evidence type="ECO:0000256" key="4">
    <source>
        <dbReference type="ARBA" id="ARBA00022485"/>
    </source>
</evidence>
<evidence type="ECO:0000313" key="18">
    <source>
        <dbReference type="Proteomes" id="UP000663499"/>
    </source>
</evidence>
<dbReference type="SUPFAM" id="SSF54862">
    <property type="entry name" value="4Fe-4S ferredoxins"/>
    <property type="match status" value="1"/>
</dbReference>
<keyword evidence="18" id="KW-1185">Reference proteome</keyword>
<evidence type="ECO:0000256" key="3">
    <source>
        <dbReference type="ARBA" id="ARBA00005404"/>
    </source>
</evidence>
<dbReference type="Pfam" id="PF13510">
    <property type="entry name" value="Fer2_4"/>
    <property type="match status" value="1"/>
</dbReference>
<dbReference type="KEGG" id="alka:J0B03_02965"/>
<dbReference type="InterPro" id="IPR013352">
    <property type="entry name" value="Fe_hydrogenase_subset"/>
</dbReference>
<dbReference type="PANTHER" id="PTHR11615">
    <property type="entry name" value="NITRATE, FORMATE, IRON DEHYDROGENASE"/>
    <property type="match status" value="1"/>
</dbReference>
<feature type="domain" description="4Fe-4S ferredoxin-type" evidence="15">
    <location>
        <begin position="180"/>
        <end position="209"/>
    </location>
</feature>
<dbReference type="SUPFAM" id="SSF53920">
    <property type="entry name" value="Fe-only hydrogenase"/>
    <property type="match status" value="1"/>
</dbReference>
<evidence type="ECO:0000256" key="2">
    <source>
        <dbReference type="ARBA" id="ARBA00004370"/>
    </source>
</evidence>
<dbReference type="GO" id="GO:0016020">
    <property type="term" value="C:membrane"/>
    <property type="evidence" value="ECO:0007669"/>
    <property type="project" value="UniProtKB-SubCell"/>
</dbReference>
<dbReference type="PROSITE" id="PS00198">
    <property type="entry name" value="4FE4S_FER_1"/>
    <property type="match status" value="1"/>
</dbReference>
<dbReference type="InterPro" id="IPR036010">
    <property type="entry name" value="2Fe-2S_ferredoxin-like_sf"/>
</dbReference>
<keyword evidence="5" id="KW-0001">2Fe-2S</keyword>
<evidence type="ECO:0000256" key="1">
    <source>
        <dbReference type="ARBA" id="ARBA00001966"/>
    </source>
</evidence>
<dbReference type="InterPro" id="IPR049830">
    <property type="entry name" value="HndD"/>
</dbReference>
<dbReference type="InterPro" id="IPR000283">
    <property type="entry name" value="NADH_UbQ_OxRdtase_75kDa_su_CS"/>
</dbReference>
<dbReference type="InterPro" id="IPR019574">
    <property type="entry name" value="NADH_UbQ_OxRdtase_Gsu_4Fe4S-bd"/>
</dbReference>
<dbReference type="GO" id="GO:0042773">
    <property type="term" value="P:ATP synthesis coupled electron transport"/>
    <property type="evidence" value="ECO:0007669"/>
    <property type="project" value="InterPro"/>
</dbReference>
<dbReference type="FunFam" id="3.30.70.20:FF:000035">
    <property type="entry name" value="Iron hydrogenase 1"/>
    <property type="match status" value="1"/>
</dbReference>
<dbReference type="InterPro" id="IPR017896">
    <property type="entry name" value="4Fe4S_Fe-S-bd"/>
</dbReference>
<dbReference type="FunFam" id="3.10.20.740:FF:000004">
    <property type="entry name" value="NADH-quinone oxidoreductase"/>
    <property type="match status" value="1"/>
</dbReference>
<dbReference type="InterPro" id="IPR050340">
    <property type="entry name" value="Cytosolic_Fe-S_CAF"/>
</dbReference>
<comment type="similarity">
    <text evidence="3">Belongs to the complex I 75 kDa subunit family.</text>
</comment>
<comment type="cofactor">
    <cofactor evidence="1">
        <name>[4Fe-4S] cluster</name>
        <dbReference type="ChEBI" id="CHEBI:49883"/>
    </cofactor>
</comment>
<dbReference type="Pfam" id="PF12838">
    <property type="entry name" value="Fer4_7"/>
    <property type="match status" value="1"/>
</dbReference>
<keyword evidence="7" id="KW-0677">Repeat</keyword>
<dbReference type="GO" id="GO:0008901">
    <property type="term" value="F:ferredoxin hydrogenase activity"/>
    <property type="evidence" value="ECO:0007669"/>
    <property type="project" value="InterPro"/>
</dbReference>
<dbReference type="Pfam" id="PF02256">
    <property type="entry name" value="Fe_hyd_SSU"/>
    <property type="match status" value="1"/>
</dbReference>
<feature type="domain" description="4Fe-4S His(Cys)3-ligated-type" evidence="16">
    <location>
        <begin position="78"/>
        <end position="117"/>
    </location>
</feature>
<dbReference type="Gene3D" id="3.30.70.20">
    <property type="match status" value="1"/>
</dbReference>
<dbReference type="NCBIfam" id="TIGR02512">
    <property type="entry name" value="FeFe_hydrog_A"/>
    <property type="match status" value="1"/>
</dbReference>
<sequence length="607" mass="66628">MINLTINGKALAVPDGTTILEAAKDNGINIPHLCYLKDVHQSGACRMCVVEVEGMKNLQASCISQAKEGMVIHTNTGRVRNARKVLFELLMSDHPKDCLICSRNNHCEIQDLGEQIQVQNSRFEGSKSKSSLDNSSWAIEKDDSKCILCKRCVTVCNEIQGVGILNTQNRGFEATVAGGLDLPLGETVCTNCGQCVTVCPTGALKERDAITPVWDAIMDPKKVVVVQTAPAVRVALGEEFDMEPGSNVTGKMAKALEELGFDHVFDTNFAADLTIIEEGTELLVRLVNHLFHQGAIDEEAVKKTGLPLLAEPPALPMITSCSPGWIKYAEHAFPQQLEHLSTCKSPHMMLGALIKTYYASVIKVRPEDLYVVSIMPCTAKKYEIKRPEMVNDDLPNVDAVLTTRELGKMIKDAGIDFVALEEGEFENPLGLSSGAADIFGVTGGVMEAALRTVYELVTGREIPFEKLRVEPMKGLDRIKVASLTIEDPLEAFEFLQGVPVSIASTSGLVGATMLLDEIQQGTSPHLFIEVMGCPGGCISGGGQPRMTTDEIRQKRMEGLYREDEKKVLRKSHENPFIEQIYSNFLEKPLGHRSHELLHTNYTMRNKT</sequence>
<evidence type="ECO:0000259" key="16">
    <source>
        <dbReference type="PROSITE" id="PS51839"/>
    </source>
</evidence>
<dbReference type="InterPro" id="IPR004108">
    <property type="entry name" value="Fe_hydrogenase_lsu_C"/>
</dbReference>
<dbReference type="GO" id="GO:0051539">
    <property type="term" value="F:4 iron, 4 sulfur cluster binding"/>
    <property type="evidence" value="ECO:0007669"/>
    <property type="project" value="UniProtKB-KW"/>
</dbReference>
<dbReference type="SMART" id="SM00929">
    <property type="entry name" value="NADH-G_4Fe-4S_3"/>
    <property type="match status" value="1"/>
</dbReference>
<dbReference type="PROSITE" id="PS51379">
    <property type="entry name" value="4FE4S_FER_2"/>
    <property type="match status" value="2"/>
</dbReference>
<dbReference type="GO" id="GO:0051537">
    <property type="term" value="F:2 iron, 2 sulfur cluster binding"/>
    <property type="evidence" value="ECO:0007669"/>
    <property type="project" value="UniProtKB-KW"/>
</dbReference>
<evidence type="ECO:0000256" key="13">
    <source>
        <dbReference type="ARBA" id="ARBA00034078"/>
    </source>
</evidence>
<dbReference type="InterPro" id="IPR001041">
    <property type="entry name" value="2Fe-2S_ferredoxin-type"/>
</dbReference>
<dbReference type="Gene3D" id="3.10.20.740">
    <property type="match status" value="1"/>
</dbReference>